<name>A0A3G9JT11_9FIRM</name>
<proteinExistence type="predicted"/>
<evidence type="ECO:0000313" key="3">
    <source>
        <dbReference type="Proteomes" id="UP000268059"/>
    </source>
</evidence>
<organism evidence="2 3">
    <name type="scientific">Intestinibaculum porci</name>
    <dbReference type="NCBI Taxonomy" id="2487118"/>
    <lineage>
        <taxon>Bacteria</taxon>
        <taxon>Bacillati</taxon>
        <taxon>Bacillota</taxon>
        <taxon>Erysipelotrichia</taxon>
        <taxon>Erysipelotrichales</taxon>
        <taxon>Erysipelotrichaceae</taxon>
        <taxon>Intestinibaculum</taxon>
    </lineage>
</organism>
<feature type="domain" description="Abortive infection protein-like C-terminal" evidence="1">
    <location>
        <begin position="222"/>
        <end position="297"/>
    </location>
</feature>
<gene>
    <name evidence="2" type="ORF">SG0102_12230</name>
</gene>
<sequence>MEKNNFSLLRSKKIIAILDGDKDFGELTFEDKYGNETRIKIAMPYLSGPAICELSSIFGLPATYSWSGGALSRWQYFDNIMAFCIKENRMSDFLSYLFSKDKFVNVLRDLSVKDIQRAHKAILQKVLEQINSILYFGGHELRVIGKVYQVCNVGEVVAVAAPVVKIIDRAYIKDLAGRANKDIDEGNFDSAITKARTILEETFCYVIEKKGEVPSDSGNIGKLYGQVKTLYNMHANKNLDKRINTLLSGLEKIISAIAEMRNKESDSHGVGSKRIGIADYHTRLFVNSAIAMADFILSVYQNADREAKHGTNL</sequence>
<dbReference type="Pfam" id="PF14355">
    <property type="entry name" value="Abi_C"/>
    <property type="match status" value="1"/>
</dbReference>
<dbReference type="Proteomes" id="UP000268059">
    <property type="component" value="Chromosome"/>
</dbReference>
<dbReference type="OrthoDB" id="2266599at2"/>
<accession>A0A3G9JT11</accession>
<protein>
    <recommendedName>
        <fullName evidence="1">Abortive infection protein-like C-terminal domain-containing protein</fullName>
    </recommendedName>
</protein>
<dbReference type="KEGG" id="ebm:SG0102_12230"/>
<dbReference type="InParanoid" id="A0A3G9JT11"/>
<evidence type="ECO:0000313" key="2">
    <source>
        <dbReference type="EMBL" id="BBH26289.1"/>
    </source>
</evidence>
<dbReference type="AlphaFoldDB" id="A0A3G9JT11"/>
<reference evidence="2 3" key="1">
    <citation type="submission" date="2018-11" db="EMBL/GenBank/DDBJ databases">
        <title>Novel Erysipelotrichaceae bacterium isolated from small intestine of a swine.</title>
        <authorList>
            <person name="Kim J.S."/>
            <person name="Choe H."/>
            <person name="Lee Y.R."/>
            <person name="Kim K.M."/>
            <person name="Park D.S."/>
        </authorList>
    </citation>
    <scope>NUCLEOTIDE SEQUENCE [LARGE SCALE GENOMIC DNA]</scope>
    <source>
        <strain evidence="2 3">SG0102</strain>
    </source>
</reference>
<evidence type="ECO:0000259" key="1">
    <source>
        <dbReference type="Pfam" id="PF14355"/>
    </source>
</evidence>
<dbReference type="InterPro" id="IPR026001">
    <property type="entry name" value="Abi-like_C"/>
</dbReference>
<dbReference type="RefSeq" id="WP_125119179.1">
    <property type="nucleotide sequence ID" value="NZ_AP019309.1"/>
</dbReference>
<keyword evidence="3" id="KW-1185">Reference proteome</keyword>
<dbReference type="EMBL" id="AP019309">
    <property type="protein sequence ID" value="BBH26289.1"/>
    <property type="molecule type" value="Genomic_DNA"/>
</dbReference>